<dbReference type="Pfam" id="PF25534">
    <property type="entry name" value="DUF7918"/>
    <property type="match status" value="1"/>
</dbReference>
<dbReference type="PANTHER" id="PTHR36223">
    <property type="entry name" value="BETA-LACTAMASE-TYPE TRANSPEPTIDASE FOLD DOMAIN CONTAINING PROTEIN"/>
    <property type="match status" value="1"/>
</dbReference>
<dbReference type="InterPro" id="IPR057678">
    <property type="entry name" value="DUF7918"/>
</dbReference>
<feature type="domain" description="DUF7918" evidence="1">
    <location>
        <begin position="9"/>
        <end position="230"/>
    </location>
</feature>
<name>A0AAE0MX67_9PEZI</name>
<dbReference type="PANTHER" id="PTHR36223:SF1">
    <property type="entry name" value="TRANSCRIPTION ELONGATION FACTOR EAF N-TERMINAL DOMAIN-CONTAINING PROTEIN"/>
    <property type="match status" value="1"/>
</dbReference>
<evidence type="ECO:0000259" key="1">
    <source>
        <dbReference type="Pfam" id="PF25534"/>
    </source>
</evidence>
<evidence type="ECO:0000313" key="2">
    <source>
        <dbReference type="EMBL" id="KAK3356269.1"/>
    </source>
</evidence>
<sequence>MAILTCLPGLEVAVEADGQRAHEYDADPEEVESRAEEISFHRIQQTHRRRRHGNPYVLKYIEAKPGKPFAFIFDMMNCHDFSTGPNIHYTCVMDGFCTGTKRVSSGTRDKRYYCQTGSQAAGWKKHEFRFGSLNVLEGGDGTQAEKAKQYGTLLVKLFLAVETGRLEAPSDRDGPTLIHSVHEKDLKGKAVDSKVSFDSEPIANPPPFRMRDFVDPYYRPIAVFEFRYRTMCKSQLHQGLIQEAIVSRPTPVPDEVIDAEEEYKEPENDASRGIKREAPMDDALFAARYKQRRLENGKIEIDLTDD</sequence>
<reference evidence="2" key="2">
    <citation type="submission" date="2023-06" db="EMBL/GenBank/DDBJ databases">
        <authorList>
            <consortium name="Lawrence Berkeley National Laboratory"/>
            <person name="Haridas S."/>
            <person name="Hensen N."/>
            <person name="Bonometti L."/>
            <person name="Westerberg I."/>
            <person name="Brannstrom I.O."/>
            <person name="Guillou S."/>
            <person name="Cros-Aarteil S."/>
            <person name="Calhoun S."/>
            <person name="Kuo A."/>
            <person name="Mondo S."/>
            <person name="Pangilinan J."/>
            <person name="Riley R."/>
            <person name="Labutti K."/>
            <person name="Andreopoulos B."/>
            <person name="Lipzen A."/>
            <person name="Chen C."/>
            <person name="Yanf M."/>
            <person name="Daum C."/>
            <person name="Ng V."/>
            <person name="Clum A."/>
            <person name="Steindorff A."/>
            <person name="Ohm R."/>
            <person name="Martin F."/>
            <person name="Silar P."/>
            <person name="Natvig D."/>
            <person name="Lalanne C."/>
            <person name="Gautier V."/>
            <person name="Ament-Velasquez S.L."/>
            <person name="Kruys A."/>
            <person name="Hutchinson M.I."/>
            <person name="Powell A.J."/>
            <person name="Barry K."/>
            <person name="Miller A.N."/>
            <person name="Grigoriev I.V."/>
            <person name="Debuchy R."/>
            <person name="Gladieux P."/>
            <person name="Thoren M.H."/>
            <person name="Johannesson H."/>
        </authorList>
    </citation>
    <scope>NUCLEOTIDE SEQUENCE</scope>
    <source>
        <strain evidence="2">CBS 560.94</strain>
    </source>
</reference>
<keyword evidence="3" id="KW-1185">Reference proteome</keyword>
<dbReference type="Proteomes" id="UP001278500">
    <property type="component" value="Unassembled WGS sequence"/>
</dbReference>
<proteinExistence type="predicted"/>
<organism evidence="2 3">
    <name type="scientific">Neurospora tetraspora</name>
    <dbReference type="NCBI Taxonomy" id="94610"/>
    <lineage>
        <taxon>Eukaryota</taxon>
        <taxon>Fungi</taxon>
        <taxon>Dikarya</taxon>
        <taxon>Ascomycota</taxon>
        <taxon>Pezizomycotina</taxon>
        <taxon>Sordariomycetes</taxon>
        <taxon>Sordariomycetidae</taxon>
        <taxon>Sordariales</taxon>
        <taxon>Sordariaceae</taxon>
        <taxon>Neurospora</taxon>
    </lineage>
</organism>
<reference evidence="2" key="1">
    <citation type="journal article" date="2023" name="Mol. Phylogenet. Evol.">
        <title>Genome-scale phylogeny and comparative genomics of the fungal order Sordariales.</title>
        <authorList>
            <person name="Hensen N."/>
            <person name="Bonometti L."/>
            <person name="Westerberg I."/>
            <person name="Brannstrom I.O."/>
            <person name="Guillou S."/>
            <person name="Cros-Aarteil S."/>
            <person name="Calhoun S."/>
            <person name="Haridas S."/>
            <person name="Kuo A."/>
            <person name="Mondo S."/>
            <person name="Pangilinan J."/>
            <person name="Riley R."/>
            <person name="LaButti K."/>
            <person name="Andreopoulos B."/>
            <person name="Lipzen A."/>
            <person name="Chen C."/>
            <person name="Yan M."/>
            <person name="Daum C."/>
            <person name="Ng V."/>
            <person name="Clum A."/>
            <person name="Steindorff A."/>
            <person name="Ohm R.A."/>
            <person name="Martin F."/>
            <person name="Silar P."/>
            <person name="Natvig D.O."/>
            <person name="Lalanne C."/>
            <person name="Gautier V."/>
            <person name="Ament-Velasquez S.L."/>
            <person name="Kruys A."/>
            <person name="Hutchinson M.I."/>
            <person name="Powell A.J."/>
            <person name="Barry K."/>
            <person name="Miller A.N."/>
            <person name="Grigoriev I.V."/>
            <person name="Debuchy R."/>
            <person name="Gladieux P."/>
            <person name="Hiltunen Thoren M."/>
            <person name="Johannesson H."/>
        </authorList>
    </citation>
    <scope>NUCLEOTIDE SEQUENCE</scope>
    <source>
        <strain evidence="2">CBS 560.94</strain>
    </source>
</reference>
<dbReference type="RefSeq" id="XP_062687646.1">
    <property type="nucleotide sequence ID" value="XM_062825414.1"/>
</dbReference>
<comment type="caution">
    <text evidence="2">The sequence shown here is derived from an EMBL/GenBank/DDBJ whole genome shotgun (WGS) entry which is preliminary data.</text>
</comment>
<accession>A0AAE0MX67</accession>
<evidence type="ECO:0000313" key="3">
    <source>
        <dbReference type="Proteomes" id="UP001278500"/>
    </source>
</evidence>
<dbReference type="AlphaFoldDB" id="A0AAE0MX67"/>
<protein>
    <recommendedName>
        <fullName evidence="1">DUF7918 domain-containing protein</fullName>
    </recommendedName>
</protein>
<dbReference type="GeneID" id="87862568"/>
<gene>
    <name evidence="2" type="ORF">B0H65DRAFT_439406</name>
</gene>
<dbReference type="EMBL" id="JAUEPP010000001">
    <property type="protein sequence ID" value="KAK3356269.1"/>
    <property type="molecule type" value="Genomic_DNA"/>
</dbReference>